<organism evidence="6 7">
    <name type="scientific">Flaviflexus equikiangi</name>
    <dbReference type="NCBI Taxonomy" id="2758573"/>
    <lineage>
        <taxon>Bacteria</taxon>
        <taxon>Bacillati</taxon>
        <taxon>Actinomycetota</taxon>
        <taxon>Actinomycetes</taxon>
        <taxon>Actinomycetales</taxon>
        <taxon>Actinomycetaceae</taxon>
        <taxon>Flaviflexus</taxon>
    </lineage>
</organism>
<evidence type="ECO:0000313" key="6">
    <source>
        <dbReference type="EMBL" id="MBM9433209.1"/>
    </source>
</evidence>
<dbReference type="InterPro" id="IPR014016">
    <property type="entry name" value="UvrD-like_ATP-bd"/>
</dbReference>
<accession>A0ABS2TEX8</accession>
<name>A0ABS2TEX8_9ACTO</name>
<keyword evidence="2" id="KW-0378">Hydrolase</keyword>
<feature type="domain" description="UvrD-like helicase ATP-binding" evidence="5">
    <location>
        <begin position="95"/>
        <end position="146"/>
    </location>
</feature>
<dbReference type="InterPro" id="IPR027417">
    <property type="entry name" value="P-loop_NTPase"/>
</dbReference>
<evidence type="ECO:0000256" key="1">
    <source>
        <dbReference type="ARBA" id="ARBA00022741"/>
    </source>
</evidence>
<dbReference type="Proteomes" id="UP000705983">
    <property type="component" value="Unassembled WGS sequence"/>
</dbReference>
<evidence type="ECO:0000256" key="3">
    <source>
        <dbReference type="ARBA" id="ARBA00022806"/>
    </source>
</evidence>
<dbReference type="PANTHER" id="PTHR11070:SF2">
    <property type="entry name" value="ATP-DEPENDENT DNA HELICASE SRS2"/>
    <property type="match status" value="1"/>
</dbReference>
<proteinExistence type="predicted"/>
<evidence type="ECO:0000256" key="2">
    <source>
        <dbReference type="ARBA" id="ARBA00022801"/>
    </source>
</evidence>
<keyword evidence="1" id="KW-0547">Nucleotide-binding</keyword>
<keyword evidence="3" id="KW-0347">Helicase</keyword>
<dbReference type="Gene3D" id="3.40.50.300">
    <property type="entry name" value="P-loop containing nucleotide triphosphate hydrolases"/>
    <property type="match status" value="2"/>
</dbReference>
<dbReference type="InterPro" id="IPR000212">
    <property type="entry name" value="DNA_helicase_UvrD/REP"/>
</dbReference>
<evidence type="ECO:0000256" key="4">
    <source>
        <dbReference type="ARBA" id="ARBA00022840"/>
    </source>
</evidence>
<evidence type="ECO:0000259" key="5">
    <source>
        <dbReference type="Pfam" id="PF00580"/>
    </source>
</evidence>
<reference evidence="7" key="1">
    <citation type="submission" date="2021-02" db="EMBL/GenBank/DDBJ databases">
        <title>Leucobacter sp. CX169.</title>
        <authorList>
            <person name="Cheng Y."/>
        </authorList>
    </citation>
    <scope>NUCLEOTIDE SEQUENCE [LARGE SCALE GENOMIC DNA]</scope>
    <source>
        <strain evidence="7">JY899</strain>
    </source>
</reference>
<sequence>MTAPAGHGKTEVIAASVAAHPELRFLVLTHTNAGVAAIRRRLSRFGVTSNARVETLSSLALRLVRAFPTGIGWAEDPKSINHKKALVSAQVVLGRPTVLTAFSSSYDRIIIDEYQDCTGRQHNLVCRLASTTTTVVLGDPLQAIFNIDRSDPLVNWDEVTGRFPVRGHLHTPHRWSSTTPALGRWLRDIRDPLELGLIPVRLDSDVVTIYNLERPPSQGSLVSLIAPGESTVIIAGNSATPMTISNIAKAHASRGVYEHETVDQHAALKVADQLTSATSDARRVLDLLEFLKNAATGIGKIQGCSSILKNLEADGSVGRSKAPLAHAVTEFLASPTPMNLDSVLCVCRFDSDVYAYKRTQLSLLSRGLKQSGADWQLLPETLRSLIDQTSHSKRPQENVREVGSTLRVKGLEYDHVILVDPKSIPSVQHLYVALSRATRRITIALGPGETLGRLIS</sequence>
<keyword evidence="4" id="KW-0067">ATP-binding</keyword>
<dbReference type="PANTHER" id="PTHR11070">
    <property type="entry name" value="UVRD / RECB / PCRA DNA HELICASE FAMILY MEMBER"/>
    <property type="match status" value="1"/>
</dbReference>
<gene>
    <name evidence="6" type="ORF">JVW63_05805</name>
</gene>
<protein>
    <submittedName>
        <fullName evidence="6">UvrD-helicase domain-containing protein</fullName>
    </submittedName>
</protein>
<dbReference type="Pfam" id="PF00580">
    <property type="entry name" value="UvrD-helicase"/>
    <property type="match status" value="1"/>
</dbReference>
<comment type="caution">
    <text evidence="6">The sequence shown here is derived from an EMBL/GenBank/DDBJ whole genome shotgun (WGS) entry which is preliminary data.</text>
</comment>
<dbReference type="EMBL" id="JAFFJS010000003">
    <property type="protein sequence ID" value="MBM9433209.1"/>
    <property type="molecule type" value="Genomic_DNA"/>
</dbReference>
<dbReference type="SUPFAM" id="SSF52540">
    <property type="entry name" value="P-loop containing nucleoside triphosphate hydrolases"/>
    <property type="match status" value="1"/>
</dbReference>
<evidence type="ECO:0000313" key="7">
    <source>
        <dbReference type="Proteomes" id="UP000705983"/>
    </source>
</evidence>
<keyword evidence="7" id="KW-1185">Reference proteome</keyword>